<evidence type="ECO:0000256" key="1">
    <source>
        <dbReference type="ARBA" id="ARBA00009809"/>
    </source>
</evidence>
<dbReference type="PIRSF" id="PIRSF006336">
    <property type="entry name" value="B-gal"/>
    <property type="match status" value="1"/>
</dbReference>
<feature type="domain" description="Glycoside hydrolase 35 catalytic" evidence="7">
    <location>
        <begin position="2"/>
        <end position="321"/>
    </location>
</feature>
<evidence type="ECO:0000259" key="8">
    <source>
        <dbReference type="Pfam" id="PF21317"/>
    </source>
</evidence>
<protein>
    <submittedName>
        <fullName evidence="12">Glyco_hydro_35 domain-containing protein</fullName>
    </submittedName>
</protein>
<evidence type="ECO:0000313" key="12">
    <source>
        <dbReference type="WBParaSite" id="SBAD_0000895001-mRNA-1"/>
    </source>
</evidence>
<dbReference type="AlphaFoldDB" id="A0A183IYE1"/>
<dbReference type="GO" id="GO:0004565">
    <property type="term" value="F:beta-galactosidase activity"/>
    <property type="evidence" value="ECO:0007669"/>
    <property type="project" value="InterPro"/>
</dbReference>
<dbReference type="PROSITE" id="PS01182">
    <property type="entry name" value="GLYCOSYL_HYDROL_F35"/>
    <property type="match status" value="1"/>
</dbReference>
<dbReference type="SUPFAM" id="SSF49785">
    <property type="entry name" value="Galactose-binding domain-like"/>
    <property type="match status" value="1"/>
</dbReference>
<dbReference type="PRINTS" id="PR00742">
    <property type="entry name" value="GLHYDRLASE35"/>
</dbReference>
<comment type="similarity">
    <text evidence="1">Belongs to the glycosyl hydrolase 35 family.</text>
</comment>
<accession>A0A183IYE1</accession>
<keyword evidence="4" id="KW-0325">Glycoprotein</keyword>
<dbReference type="GO" id="GO:0005975">
    <property type="term" value="P:carbohydrate metabolic process"/>
    <property type="evidence" value="ECO:0007669"/>
    <property type="project" value="InterPro"/>
</dbReference>
<evidence type="ECO:0000256" key="3">
    <source>
        <dbReference type="ARBA" id="ARBA00022801"/>
    </source>
</evidence>
<dbReference type="InterPro" id="IPR017853">
    <property type="entry name" value="GH"/>
</dbReference>
<dbReference type="SUPFAM" id="SSF51445">
    <property type="entry name" value="(Trans)glycosidases"/>
    <property type="match status" value="1"/>
</dbReference>
<feature type="domain" description="Beta-galactosidase 1-like first all-beta" evidence="8">
    <location>
        <begin position="392"/>
        <end position="432"/>
    </location>
</feature>
<keyword evidence="2" id="KW-0732">Signal</keyword>
<reference evidence="12" key="1">
    <citation type="submission" date="2016-06" db="UniProtKB">
        <authorList>
            <consortium name="WormBaseParasite"/>
        </authorList>
    </citation>
    <scope>IDENTIFICATION</scope>
</reference>
<reference evidence="10 11" key="2">
    <citation type="submission" date="2018-11" db="EMBL/GenBank/DDBJ databases">
        <authorList>
            <consortium name="Pathogen Informatics"/>
        </authorList>
    </citation>
    <scope>NUCLEOTIDE SEQUENCE [LARGE SCALE GENOMIC DNA]</scope>
</reference>
<dbReference type="Pfam" id="PF21317">
    <property type="entry name" value="BetaGal_ABD_1"/>
    <property type="match status" value="1"/>
</dbReference>
<evidence type="ECO:0000313" key="11">
    <source>
        <dbReference type="Proteomes" id="UP000270296"/>
    </source>
</evidence>
<proteinExistence type="inferred from homology"/>
<keyword evidence="5" id="KW-0326">Glycosidase</keyword>
<dbReference type="Gene3D" id="3.20.20.80">
    <property type="entry name" value="Glycosidases"/>
    <property type="match status" value="1"/>
</dbReference>
<evidence type="ECO:0000259" key="7">
    <source>
        <dbReference type="Pfam" id="PF01301"/>
    </source>
</evidence>
<dbReference type="PANTHER" id="PTHR23421">
    <property type="entry name" value="BETA-GALACTOSIDASE RELATED"/>
    <property type="match status" value="1"/>
</dbReference>
<dbReference type="EMBL" id="UZAM01011812">
    <property type="protein sequence ID" value="VDP18337.1"/>
    <property type="molecule type" value="Genomic_DNA"/>
</dbReference>
<dbReference type="InterPro" id="IPR026283">
    <property type="entry name" value="B-gal_1-like"/>
</dbReference>
<dbReference type="Pfam" id="PF01301">
    <property type="entry name" value="Glyco_hydro_35"/>
    <property type="match status" value="1"/>
</dbReference>
<dbReference type="Gene3D" id="2.60.120.260">
    <property type="entry name" value="Galactose-binding domain-like"/>
    <property type="match status" value="3"/>
</dbReference>
<organism evidence="12">
    <name type="scientific">Soboliphyme baturini</name>
    <dbReference type="NCBI Taxonomy" id="241478"/>
    <lineage>
        <taxon>Eukaryota</taxon>
        <taxon>Metazoa</taxon>
        <taxon>Ecdysozoa</taxon>
        <taxon>Nematoda</taxon>
        <taxon>Enoplea</taxon>
        <taxon>Dorylaimia</taxon>
        <taxon>Dioctophymatida</taxon>
        <taxon>Dioctophymatoidea</taxon>
        <taxon>Soboliphymatidae</taxon>
        <taxon>Soboliphyme</taxon>
    </lineage>
</organism>
<feature type="domain" description="Beta-galactosidase galactose-binding" evidence="9">
    <location>
        <begin position="463"/>
        <end position="520"/>
    </location>
</feature>
<evidence type="ECO:0000256" key="6">
    <source>
        <dbReference type="PIRSR" id="PIRSR006336-1"/>
    </source>
</evidence>
<dbReference type="OrthoDB" id="1657402at2759"/>
<dbReference type="InterPro" id="IPR048912">
    <property type="entry name" value="BetaGal1-like_ABD1"/>
</dbReference>
<evidence type="ECO:0000259" key="9">
    <source>
        <dbReference type="Pfam" id="PF21467"/>
    </source>
</evidence>
<dbReference type="InterPro" id="IPR008979">
    <property type="entry name" value="Galactose-bd-like_sf"/>
</dbReference>
<name>A0A183IYE1_9BILA</name>
<evidence type="ECO:0000256" key="5">
    <source>
        <dbReference type="ARBA" id="ARBA00023295"/>
    </source>
</evidence>
<feature type="active site" description="Nucleophile" evidence="6">
    <location>
        <position position="233"/>
    </location>
</feature>
<dbReference type="InterPro" id="IPR031330">
    <property type="entry name" value="Gly_Hdrlase_35_cat"/>
</dbReference>
<evidence type="ECO:0000256" key="2">
    <source>
        <dbReference type="ARBA" id="ARBA00022729"/>
    </source>
</evidence>
<dbReference type="InterPro" id="IPR001944">
    <property type="entry name" value="Glycoside_Hdrlase_35"/>
</dbReference>
<keyword evidence="3" id="KW-0378">Hydrolase</keyword>
<dbReference type="Proteomes" id="UP000270296">
    <property type="component" value="Unassembled WGS sequence"/>
</dbReference>
<dbReference type="WBParaSite" id="SBAD_0000895001-mRNA-1">
    <property type="protein sequence ID" value="SBAD_0000895001-mRNA-1"/>
    <property type="gene ID" value="SBAD_0000895001"/>
</dbReference>
<dbReference type="Pfam" id="PF21467">
    <property type="entry name" value="BetaGal_gal-bd"/>
    <property type="match status" value="1"/>
</dbReference>
<dbReference type="InterPro" id="IPR019801">
    <property type="entry name" value="Glyco_hydro_35_CS"/>
</dbReference>
<keyword evidence="11" id="KW-1185">Reference proteome</keyword>
<evidence type="ECO:0000313" key="10">
    <source>
        <dbReference type="EMBL" id="VDP18337.1"/>
    </source>
</evidence>
<feature type="active site" description="Proton donor" evidence="6">
    <location>
        <position position="150"/>
    </location>
</feature>
<dbReference type="InterPro" id="IPR048913">
    <property type="entry name" value="BetaGal_gal-bd"/>
</dbReference>
<dbReference type="FunFam" id="3.20.20.80:FF:000017">
    <property type="entry name" value="Beta-galactosidase"/>
    <property type="match status" value="1"/>
</dbReference>
<evidence type="ECO:0000256" key="4">
    <source>
        <dbReference type="ARBA" id="ARBA00023180"/>
    </source>
</evidence>
<sequence length="548" mass="62658">NQFLKDGRPYRYIAGAIHYFRIPKIYWSDRLKKMKASGLNAIQFYIPWNLHEPRPGALNLKGNADFLSFLQLAQQIGFDVILRPGPYICAEWENGGLPWWLLKVRNIKLRTSHPTYMLYVKQWMSKLLPMIRAYLYKNGGPIIMVQIENEYGSFQACDRTYMRTLNNIFRTYLGDDTVVLFTVDGSSSNFLKCGTTPGAYPTVDFGPTGREGTKFAFYVQRKYAPKGPLVNTEFYPGWLDVWGKDHSVTPSGPILDTMSYMWSFNASFTFYMFTGGTNFGDMNCASAENRPVTTSYDYDAPISEAGDPTTKLFAIRSQIEKLTGKQITIPVPPAQPKFAYGKIPAYYFTDVLTVARAICPNAKHYISPPTFEDLDSPYGYIMYSTVVPFYGTLEVLVENLGRTCFGYSDLKGLLGGVLLDGQMLIDWKACPINFDDIYERIKNHTIRKTKSKNYRSSSRSFIPAIYYAKFQTYHLADTFFYPKDWKKGHLYMNKFNVGRYWPEVGPQVTLYVPRNLLRNENEILILETEGTDACEYTLISCVASLEDG</sequence>
<gene>
    <name evidence="10" type="ORF">SBAD_LOCUS8639</name>
</gene>